<sequence>MNQLILLFPLLLPIFCYVEAQPQSPSDQNNSTSSQNTFNNFQPSIAVVLVVLVIMILLSIVLAMYTKFGRRIGVPPDNNRQTPTGLMRPGAISSGIDKIVIESLPFFKFSSLKGLRGGLECAVCLSKFEDVEVLRLLPKCKHAFHINCVDQWLENHSSCPLCRQKISVDDLTYSNSMRFISSQSEVIRQDSNVELFVQREDSRRHGSSRFSIGSSFRIFDKGVVKEDELPIREDCEGAEEDDKFFHKFNHKIIISDAVQTKNPNAVLKSRWSNLSTSDLLFLNSEMLGDVSSNRFPPLDSNTRESSTTWATEEGGISKIKEEMERKRDFETKVGTLNQNDPYPLSTGGNTSNPIRNLHPNEKRSMSEIAVHSRFKDAYTRSNGAVMESSVPDNAAKEERLKRLWLPIARRTVQRYANRDKKSQQSDHTRQSLNV</sequence>
<organism evidence="1 2">
    <name type="scientific">Rhododendron molle</name>
    <name type="common">Chinese azalea</name>
    <name type="synonym">Azalea mollis</name>
    <dbReference type="NCBI Taxonomy" id="49168"/>
    <lineage>
        <taxon>Eukaryota</taxon>
        <taxon>Viridiplantae</taxon>
        <taxon>Streptophyta</taxon>
        <taxon>Embryophyta</taxon>
        <taxon>Tracheophyta</taxon>
        <taxon>Spermatophyta</taxon>
        <taxon>Magnoliopsida</taxon>
        <taxon>eudicotyledons</taxon>
        <taxon>Gunneridae</taxon>
        <taxon>Pentapetalae</taxon>
        <taxon>asterids</taxon>
        <taxon>Ericales</taxon>
        <taxon>Ericaceae</taxon>
        <taxon>Ericoideae</taxon>
        <taxon>Rhodoreae</taxon>
        <taxon>Rhododendron</taxon>
    </lineage>
</organism>
<keyword evidence="2" id="KW-1185">Reference proteome</keyword>
<dbReference type="EMBL" id="CM046392">
    <property type="protein sequence ID" value="KAI8553829.1"/>
    <property type="molecule type" value="Genomic_DNA"/>
</dbReference>
<evidence type="ECO:0000313" key="2">
    <source>
        <dbReference type="Proteomes" id="UP001062846"/>
    </source>
</evidence>
<gene>
    <name evidence="1" type="ORF">RHMOL_Rhmol05G0046700</name>
</gene>
<dbReference type="Proteomes" id="UP001062846">
    <property type="component" value="Chromosome 5"/>
</dbReference>
<accession>A0ACC0NLI2</accession>
<name>A0ACC0NLI2_RHOML</name>
<proteinExistence type="predicted"/>
<reference evidence="1" key="1">
    <citation type="submission" date="2022-02" db="EMBL/GenBank/DDBJ databases">
        <title>Plant Genome Project.</title>
        <authorList>
            <person name="Zhang R.-G."/>
        </authorList>
    </citation>
    <scope>NUCLEOTIDE SEQUENCE</scope>
    <source>
        <strain evidence="1">AT1</strain>
    </source>
</reference>
<protein>
    <submittedName>
        <fullName evidence="1">Uncharacterized protein</fullName>
    </submittedName>
</protein>
<evidence type="ECO:0000313" key="1">
    <source>
        <dbReference type="EMBL" id="KAI8553829.1"/>
    </source>
</evidence>
<comment type="caution">
    <text evidence="1">The sequence shown here is derived from an EMBL/GenBank/DDBJ whole genome shotgun (WGS) entry which is preliminary data.</text>
</comment>